<dbReference type="GO" id="GO:0046872">
    <property type="term" value="F:metal ion binding"/>
    <property type="evidence" value="ECO:0007669"/>
    <property type="project" value="UniProtKB-KW"/>
</dbReference>
<keyword evidence="14" id="KW-0472">Membrane</keyword>
<gene>
    <name evidence="20" type="ORF">BST25_08255</name>
</gene>
<dbReference type="FunFam" id="3.40.50.300:FF:001659">
    <property type="entry name" value="Peptide ABC transporter ATP-binding protein"/>
    <property type="match status" value="1"/>
</dbReference>
<dbReference type="CDD" id="cd03257">
    <property type="entry name" value="ABC_NikE_OppD_transporters"/>
    <property type="match status" value="2"/>
</dbReference>
<evidence type="ECO:0000313" key="21">
    <source>
        <dbReference type="Proteomes" id="UP000192566"/>
    </source>
</evidence>
<dbReference type="GO" id="GO:0016887">
    <property type="term" value="F:ATP hydrolysis activity"/>
    <property type="evidence" value="ECO:0007669"/>
    <property type="project" value="InterPro"/>
</dbReference>
<evidence type="ECO:0000256" key="4">
    <source>
        <dbReference type="ARBA" id="ARBA00022475"/>
    </source>
</evidence>
<proteinExistence type="inferred from homology"/>
<dbReference type="EMBL" id="MVHR01000008">
    <property type="protein sequence ID" value="ORA74804.1"/>
    <property type="molecule type" value="Genomic_DNA"/>
</dbReference>
<name>A0A1X0DQZ8_MYCHE</name>
<evidence type="ECO:0000256" key="11">
    <source>
        <dbReference type="ARBA" id="ARBA00022927"/>
    </source>
</evidence>
<dbReference type="PANTHER" id="PTHR43297">
    <property type="entry name" value="OLIGOPEPTIDE TRANSPORT ATP-BINDING PROTEIN APPD"/>
    <property type="match status" value="1"/>
</dbReference>
<keyword evidence="3" id="KW-0813">Transport</keyword>
<evidence type="ECO:0000256" key="9">
    <source>
        <dbReference type="ARBA" id="ARBA00022840"/>
    </source>
</evidence>
<dbReference type="GO" id="GO:0005524">
    <property type="term" value="F:ATP binding"/>
    <property type="evidence" value="ECO:0007669"/>
    <property type="project" value="UniProtKB-KW"/>
</dbReference>
<organism evidence="20 21">
    <name type="scientific">Mycobacterium heidelbergense</name>
    <dbReference type="NCBI Taxonomy" id="53376"/>
    <lineage>
        <taxon>Bacteria</taxon>
        <taxon>Bacillati</taxon>
        <taxon>Actinomycetota</taxon>
        <taxon>Actinomycetes</taxon>
        <taxon>Mycobacteriales</taxon>
        <taxon>Mycobacteriaceae</taxon>
        <taxon>Mycobacterium</taxon>
        <taxon>Mycobacterium simiae complex</taxon>
    </lineage>
</organism>
<dbReference type="OrthoDB" id="8036461at2"/>
<keyword evidence="4" id="KW-1003">Cell membrane</keyword>
<dbReference type="NCBIfam" id="NF007739">
    <property type="entry name" value="PRK10419.1"/>
    <property type="match status" value="2"/>
</dbReference>
<evidence type="ECO:0000256" key="10">
    <source>
        <dbReference type="ARBA" id="ARBA00022856"/>
    </source>
</evidence>
<keyword evidence="8" id="KW-0547">Nucleotide-binding</keyword>
<dbReference type="InterPro" id="IPR027417">
    <property type="entry name" value="P-loop_NTPase"/>
</dbReference>
<dbReference type="Pfam" id="PF08352">
    <property type="entry name" value="oligo_HPY"/>
    <property type="match status" value="2"/>
</dbReference>
<dbReference type="PROSITE" id="PS00211">
    <property type="entry name" value="ABC_TRANSPORTER_1"/>
    <property type="match status" value="2"/>
</dbReference>
<dbReference type="PROSITE" id="PS50893">
    <property type="entry name" value="ABC_TRANSPORTER_2"/>
    <property type="match status" value="2"/>
</dbReference>
<dbReference type="NCBIfam" id="NF008453">
    <property type="entry name" value="PRK11308.1"/>
    <property type="match status" value="2"/>
</dbReference>
<evidence type="ECO:0000256" key="13">
    <source>
        <dbReference type="ARBA" id="ARBA00023004"/>
    </source>
</evidence>
<dbReference type="InterPro" id="IPR003593">
    <property type="entry name" value="AAA+_ATPase"/>
</dbReference>
<evidence type="ECO:0000256" key="3">
    <source>
        <dbReference type="ARBA" id="ARBA00022448"/>
    </source>
</evidence>
<evidence type="ECO:0000256" key="1">
    <source>
        <dbReference type="ARBA" id="ARBA00004515"/>
    </source>
</evidence>
<keyword evidence="9 20" id="KW-0067">ATP-binding</keyword>
<evidence type="ECO:0000256" key="8">
    <source>
        <dbReference type="ARBA" id="ARBA00022741"/>
    </source>
</evidence>
<keyword evidence="7" id="KW-0677">Repeat</keyword>
<comment type="subcellular location">
    <subcellularLocation>
        <location evidence="1">Cell inner membrane</location>
        <topology evidence="1">Peripheral membrane protein</topology>
        <orientation evidence="1">Cytoplasmic side</orientation>
    </subcellularLocation>
</comment>
<comment type="similarity">
    <text evidence="2">Belongs to the ABC transporter superfamily.</text>
</comment>
<evidence type="ECO:0000256" key="12">
    <source>
        <dbReference type="ARBA" id="ARBA00022967"/>
    </source>
</evidence>
<dbReference type="STRING" id="53376.BST25_08255"/>
<dbReference type="RefSeq" id="WP_083073514.1">
    <property type="nucleotide sequence ID" value="NZ_AP022615.1"/>
</dbReference>
<protein>
    <recommendedName>
        <fullName evidence="18">Oligopeptide transport ATP-binding protein OppD</fullName>
        <ecNumber evidence="17">7.4.2.6</ecNumber>
    </recommendedName>
</protein>
<keyword evidence="12" id="KW-1278">Translocase</keyword>
<evidence type="ECO:0000313" key="20">
    <source>
        <dbReference type="EMBL" id="ORA74804.1"/>
    </source>
</evidence>
<dbReference type="PANTHER" id="PTHR43297:SF2">
    <property type="entry name" value="DIPEPTIDE TRANSPORT ATP-BINDING PROTEIN DPPD"/>
    <property type="match status" value="1"/>
</dbReference>
<feature type="domain" description="ABC transporter" evidence="19">
    <location>
        <begin position="350"/>
        <end position="600"/>
    </location>
</feature>
<dbReference type="GO" id="GO:0005886">
    <property type="term" value="C:plasma membrane"/>
    <property type="evidence" value="ECO:0007669"/>
    <property type="project" value="UniProtKB-SubCell"/>
</dbReference>
<evidence type="ECO:0000256" key="16">
    <source>
        <dbReference type="ARBA" id="ARBA00064004"/>
    </source>
</evidence>
<dbReference type="Gene3D" id="3.40.50.300">
    <property type="entry name" value="P-loop containing nucleotide triphosphate hydrolases"/>
    <property type="match status" value="2"/>
</dbReference>
<dbReference type="SMART" id="SM00382">
    <property type="entry name" value="AAA"/>
    <property type="match status" value="2"/>
</dbReference>
<keyword evidence="11" id="KW-0653">Protein transport</keyword>
<keyword evidence="21" id="KW-1185">Reference proteome</keyword>
<evidence type="ECO:0000259" key="19">
    <source>
        <dbReference type="PROSITE" id="PS50893"/>
    </source>
</evidence>
<evidence type="ECO:0000256" key="5">
    <source>
        <dbReference type="ARBA" id="ARBA00022519"/>
    </source>
</evidence>
<evidence type="ECO:0000256" key="18">
    <source>
        <dbReference type="ARBA" id="ARBA00070882"/>
    </source>
</evidence>
<comment type="catalytic activity">
    <reaction evidence="15">
        <text>a [peptide](out) + ATP + H2O = a [peptide](in) + ADP + phosphate + H(+)</text>
        <dbReference type="Rhea" id="RHEA:78459"/>
        <dbReference type="Rhea" id="RHEA-COMP:19083"/>
        <dbReference type="ChEBI" id="CHEBI:15377"/>
        <dbReference type="ChEBI" id="CHEBI:15378"/>
        <dbReference type="ChEBI" id="CHEBI:30616"/>
        <dbReference type="ChEBI" id="CHEBI:33710"/>
        <dbReference type="ChEBI" id="CHEBI:43474"/>
        <dbReference type="ChEBI" id="CHEBI:456216"/>
        <dbReference type="EC" id="7.4.2.6"/>
    </reaction>
    <physiologicalReaction direction="left-to-right" evidence="15">
        <dbReference type="Rhea" id="RHEA:78460"/>
    </physiologicalReaction>
</comment>
<accession>A0A1X0DQZ8</accession>
<dbReference type="InterPro" id="IPR017871">
    <property type="entry name" value="ABC_transporter-like_CS"/>
</dbReference>
<keyword evidence="10" id="KW-0571">Peptide transport</keyword>
<dbReference type="AlphaFoldDB" id="A0A1X0DQZ8"/>
<evidence type="ECO:0000256" key="17">
    <source>
        <dbReference type="ARBA" id="ARBA00066336"/>
    </source>
</evidence>
<dbReference type="GO" id="GO:0015031">
    <property type="term" value="P:protein transport"/>
    <property type="evidence" value="ECO:0007669"/>
    <property type="project" value="UniProtKB-KW"/>
</dbReference>
<evidence type="ECO:0000256" key="6">
    <source>
        <dbReference type="ARBA" id="ARBA00022723"/>
    </source>
</evidence>
<keyword evidence="13" id="KW-0408">Iron</keyword>
<dbReference type="EC" id="7.4.2.6" evidence="17"/>
<feature type="domain" description="ABC transporter" evidence="19">
    <location>
        <begin position="5"/>
        <end position="255"/>
    </location>
</feature>
<keyword evidence="5" id="KW-0997">Cell inner membrane</keyword>
<evidence type="ECO:0000256" key="2">
    <source>
        <dbReference type="ARBA" id="ARBA00005417"/>
    </source>
</evidence>
<dbReference type="FunFam" id="3.40.50.300:FF:001383">
    <property type="entry name" value="Peptide ABC transporter ATP-binding protein"/>
    <property type="match status" value="1"/>
</dbReference>
<dbReference type="SUPFAM" id="SSF52540">
    <property type="entry name" value="P-loop containing nucleoside triphosphate hydrolases"/>
    <property type="match status" value="2"/>
</dbReference>
<dbReference type="NCBIfam" id="TIGR01727">
    <property type="entry name" value="oligo_HPY"/>
    <property type="match status" value="1"/>
</dbReference>
<dbReference type="Proteomes" id="UP000192566">
    <property type="component" value="Unassembled WGS sequence"/>
</dbReference>
<dbReference type="InterPro" id="IPR050388">
    <property type="entry name" value="ABC_Ni/Peptide_Import"/>
</dbReference>
<dbReference type="GO" id="GO:0015421">
    <property type="term" value="F:ABC-type oligopeptide transporter activity"/>
    <property type="evidence" value="ECO:0007669"/>
    <property type="project" value="UniProtKB-EC"/>
</dbReference>
<comment type="subunit">
    <text evidence="16">The complex is composed of an ATP-binding protein (OppD), two transmembrane proteins (OppB and OppC) and a solute-binding protein (OppA).</text>
</comment>
<comment type="caution">
    <text evidence="20">The sequence shown here is derived from an EMBL/GenBank/DDBJ whole genome shotgun (WGS) entry which is preliminary data.</text>
</comment>
<dbReference type="InterPro" id="IPR013563">
    <property type="entry name" value="Oligopep_ABC_C"/>
</dbReference>
<keyword evidence="6" id="KW-0479">Metal-binding</keyword>
<evidence type="ECO:0000256" key="14">
    <source>
        <dbReference type="ARBA" id="ARBA00023136"/>
    </source>
</evidence>
<evidence type="ECO:0000256" key="7">
    <source>
        <dbReference type="ARBA" id="ARBA00022737"/>
    </source>
</evidence>
<evidence type="ECO:0000256" key="15">
    <source>
        <dbReference type="ARBA" id="ARBA00051874"/>
    </source>
</evidence>
<dbReference type="Pfam" id="PF00005">
    <property type="entry name" value="ABC_tran"/>
    <property type="match status" value="2"/>
</dbReference>
<sequence length="612" mass="65596">MSPLLEVTDLAVAFPADGRPVTAVRGISYRIDPGEVVAMVGESGSGKSVSAMAVVGLLPEYATVRGSVRLHGTELLGLGDDAMSRFRGKAVGMVFQDPMSALTPVYTVGDQIAEAIEVHQPRTGRKAARRRAVELLELVGISQPERRARAFPHELSGGERQRVVIAIAIANDPDLLICDEPTTALDVTVQAQILEVLKTARDVTGAGVLIITHDLGVVAEFADRALVMYAGKVVEFASVKDLYRARQMPYTVGLLGSVPRLDAAQGTRLVPIPGSPPSLAGLDPGCPFAPRCPLAIDECRAAEPELIEVGVNHRAACIRTDQVGERSAADIYGVNIESRRTEPGDSSVVVRVRDLVKTYRLTKGVVLRRAVGEVRAVDGISFELRQGRTLGIVGESGSGKSTTLHEILELVAPQSGSIEVLGTDVATLSRASRRSLRRDIQVVFQDPVASLDPRLPVFELVAEPLRANGFGKSDTNARVAELLDIVGLRRADATRYPAEFSGGQKQRIGIARALALQPKILALDEPVSALDVSIQAGIINLLLDLQERFGLSYLFVSHDLSVVKHLAHHVAVMHAGTIVEQGDSRQVFDNPQHDYTRRLLGAVPQPDPGGRG</sequence>
<reference evidence="20 21" key="1">
    <citation type="submission" date="2017-02" db="EMBL/GenBank/DDBJ databases">
        <title>The new phylogeny of genus Mycobacterium.</title>
        <authorList>
            <person name="Tortoli E."/>
            <person name="Trovato A."/>
            <person name="Cirillo D.M."/>
        </authorList>
    </citation>
    <scope>NUCLEOTIDE SEQUENCE [LARGE SCALE GENOMIC DNA]</scope>
    <source>
        <strain evidence="20 21">DSM 44471</strain>
    </source>
</reference>
<dbReference type="InterPro" id="IPR003439">
    <property type="entry name" value="ABC_transporter-like_ATP-bd"/>
</dbReference>